<accession>A0A0R1XEU8</accession>
<dbReference type="OrthoDB" id="9805416at2"/>
<feature type="domain" description="D-isomer specific 2-hydroxyacid dehydrogenase NAD-binding" evidence="6">
    <location>
        <begin position="112"/>
        <end position="299"/>
    </location>
</feature>
<feature type="domain" description="D-isomer specific 2-hydroxyacid dehydrogenase catalytic" evidence="5">
    <location>
        <begin position="10"/>
        <end position="330"/>
    </location>
</feature>
<dbReference type="EMBL" id="AZGM01000046">
    <property type="protein sequence ID" value="KRM28205.1"/>
    <property type="molecule type" value="Genomic_DNA"/>
</dbReference>
<name>A0A0R1XEU8_9LACO</name>
<sequence>MTKIKMFGARAEEQPIAQQWARTHHVRVDMTDEIIDEQTVDGIKGYDGVTTLQVADLPEDAYAKLKSFGIKQIAQRSAGFDMYDLAKAKKNGIIITNIPSYSPESIAEYAVTTALDLVRRVPRIQQRVREHNFTWQPPIQGRVVGNMTVAVIGTGHIGALTAKLFHGFGAKVVGYDLYPNVQLRSFIDYQDSVNAAVKDADIVTIHMPATAENHHMFNYDLFKQFKPGAILVNMARGALVDTADLLRALDEGLLDSAGLDVYEKEGPYVPNDMRGKQIDDQLFQKVLDNDKIVYSPHIAYYTDEAVKNLVEGGLAATLEVLETGDSKFRVD</sequence>
<dbReference type="PANTHER" id="PTHR43026:SF1">
    <property type="entry name" value="2-HYDROXYACID DEHYDROGENASE HOMOLOG 1-RELATED"/>
    <property type="match status" value="1"/>
</dbReference>
<keyword evidence="8" id="KW-1185">Reference proteome</keyword>
<dbReference type="AlphaFoldDB" id="A0A0R1XEU8"/>
<comment type="caution">
    <text evidence="7">The sequence shown here is derived from an EMBL/GenBank/DDBJ whole genome shotgun (WGS) entry which is preliminary data.</text>
</comment>
<evidence type="ECO:0000259" key="5">
    <source>
        <dbReference type="Pfam" id="PF00389"/>
    </source>
</evidence>
<organism evidence="7 8">
    <name type="scientific">Limosilactobacillus panis DSM 6035</name>
    <dbReference type="NCBI Taxonomy" id="1423782"/>
    <lineage>
        <taxon>Bacteria</taxon>
        <taxon>Bacillati</taxon>
        <taxon>Bacillota</taxon>
        <taxon>Bacilli</taxon>
        <taxon>Lactobacillales</taxon>
        <taxon>Lactobacillaceae</taxon>
        <taxon>Limosilactobacillus</taxon>
    </lineage>
</organism>
<dbReference type="InterPro" id="IPR006140">
    <property type="entry name" value="D-isomer_DH_NAD-bd"/>
</dbReference>
<comment type="similarity">
    <text evidence="1 4">Belongs to the D-isomer specific 2-hydroxyacid dehydrogenase family.</text>
</comment>
<dbReference type="PROSITE" id="PS00065">
    <property type="entry name" value="D_2_HYDROXYACID_DH_1"/>
    <property type="match status" value="1"/>
</dbReference>
<evidence type="ECO:0000313" key="7">
    <source>
        <dbReference type="EMBL" id="KRM28205.1"/>
    </source>
</evidence>
<dbReference type="PATRIC" id="fig|1423782.4.peg.1879"/>
<dbReference type="SUPFAM" id="SSF51735">
    <property type="entry name" value="NAD(P)-binding Rossmann-fold domains"/>
    <property type="match status" value="1"/>
</dbReference>
<evidence type="ECO:0000256" key="4">
    <source>
        <dbReference type="RuleBase" id="RU003719"/>
    </source>
</evidence>
<dbReference type="InterPro" id="IPR029753">
    <property type="entry name" value="D-isomer_DH_CS"/>
</dbReference>
<dbReference type="CDD" id="cd12186">
    <property type="entry name" value="LDH"/>
    <property type="match status" value="1"/>
</dbReference>
<dbReference type="PROSITE" id="PS00671">
    <property type="entry name" value="D_2_HYDROXYACID_DH_3"/>
    <property type="match status" value="1"/>
</dbReference>
<evidence type="ECO:0000256" key="2">
    <source>
        <dbReference type="ARBA" id="ARBA00023002"/>
    </source>
</evidence>
<evidence type="ECO:0000256" key="3">
    <source>
        <dbReference type="ARBA" id="ARBA00023027"/>
    </source>
</evidence>
<dbReference type="PROSITE" id="PS00670">
    <property type="entry name" value="D_2_HYDROXYACID_DH_2"/>
    <property type="match status" value="1"/>
</dbReference>
<keyword evidence="3" id="KW-0520">NAD</keyword>
<dbReference type="InterPro" id="IPR029752">
    <property type="entry name" value="D-isomer_DH_CS1"/>
</dbReference>
<evidence type="ECO:0000313" key="8">
    <source>
        <dbReference type="Proteomes" id="UP000051412"/>
    </source>
</evidence>
<gene>
    <name evidence="7" type="ORF">FD32_GL001806</name>
</gene>
<dbReference type="PANTHER" id="PTHR43026">
    <property type="entry name" value="2-HYDROXYACID DEHYDROGENASE HOMOLOG 1-RELATED"/>
    <property type="match status" value="1"/>
</dbReference>
<dbReference type="SUPFAM" id="SSF52283">
    <property type="entry name" value="Formate/glycerate dehydrogenase catalytic domain-like"/>
    <property type="match status" value="1"/>
</dbReference>
<dbReference type="NCBIfam" id="NF006374">
    <property type="entry name" value="PRK08605.1"/>
    <property type="match status" value="1"/>
</dbReference>
<dbReference type="Proteomes" id="UP000051412">
    <property type="component" value="Unassembled WGS sequence"/>
</dbReference>
<dbReference type="STRING" id="1423782.FD32_GL001806"/>
<dbReference type="GO" id="GO:0008720">
    <property type="term" value="F:D-lactate dehydrogenase (NAD+) activity"/>
    <property type="evidence" value="ECO:0007669"/>
    <property type="project" value="TreeGrafter"/>
</dbReference>
<reference evidence="7 8" key="1">
    <citation type="journal article" date="2015" name="Genome Announc.">
        <title>Expanding the biotechnology potential of lactobacilli through comparative genomics of 213 strains and associated genera.</title>
        <authorList>
            <person name="Sun Z."/>
            <person name="Harris H.M."/>
            <person name="McCann A."/>
            <person name="Guo C."/>
            <person name="Argimon S."/>
            <person name="Zhang W."/>
            <person name="Yang X."/>
            <person name="Jeffery I.B."/>
            <person name="Cooney J.C."/>
            <person name="Kagawa T.F."/>
            <person name="Liu W."/>
            <person name="Song Y."/>
            <person name="Salvetti E."/>
            <person name="Wrobel A."/>
            <person name="Rasinkangas P."/>
            <person name="Parkhill J."/>
            <person name="Rea M.C."/>
            <person name="O'Sullivan O."/>
            <person name="Ritari J."/>
            <person name="Douillard F.P."/>
            <person name="Paul Ross R."/>
            <person name="Yang R."/>
            <person name="Briner A.E."/>
            <person name="Felis G.E."/>
            <person name="de Vos W.M."/>
            <person name="Barrangou R."/>
            <person name="Klaenhammer T.R."/>
            <person name="Caufield P.W."/>
            <person name="Cui Y."/>
            <person name="Zhang H."/>
            <person name="O'Toole P.W."/>
        </authorList>
    </citation>
    <scope>NUCLEOTIDE SEQUENCE [LARGE SCALE GENOMIC DNA]</scope>
    <source>
        <strain evidence="7 8">DSM 6035</strain>
    </source>
</reference>
<dbReference type="Pfam" id="PF00389">
    <property type="entry name" value="2-Hacid_dh"/>
    <property type="match status" value="1"/>
</dbReference>
<dbReference type="RefSeq" id="WP_047770106.1">
    <property type="nucleotide sequence ID" value="NZ_AZGM01000046.1"/>
</dbReference>
<protein>
    <submittedName>
        <fullName evidence="7">D-lactate dehydrogenase</fullName>
    </submittedName>
</protein>
<dbReference type="InterPro" id="IPR058205">
    <property type="entry name" value="D-LDH-like"/>
</dbReference>
<dbReference type="InterPro" id="IPR036291">
    <property type="entry name" value="NAD(P)-bd_dom_sf"/>
</dbReference>
<evidence type="ECO:0000259" key="6">
    <source>
        <dbReference type="Pfam" id="PF02826"/>
    </source>
</evidence>
<dbReference type="Pfam" id="PF02826">
    <property type="entry name" value="2-Hacid_dh_C"/>
    <property type="match status" value="1"/>
</dbReference>
<evidence type="ECO:0000256" key="1">
    <source>
        <dbReference type="ARBA" id="ARBA00005854"/>
    </source>
</evidence>
<dbReference type="Gene3D" id="3.40.50.720">
    <property type="entry name" value="NAD(P)-binding Rossmann-like Domain"/>
    <property type="match status" value="2"/>
</dbReference>
<dbReference type="GO" id="GO:0051287">
    <property type="term" value="F:NAD binding"/>
    <property type="evidence" value="ECO:0007669"/>
    <property type="project" value="InterPro"/>
</dbReference>
<dbReference type="InterPro" id="IPR006139">
    <property type="entry name" value="D-isomer_2_OHA_DH_cat_dom"/>
</dbReference>
<proteinExistence type="inferred from homology"/>
<keyword evidence="2 4" id="KW-0560">Oxidoreductase</keyword>